<dbReference type="EMBL" id="DF142888">
    <property type="protein sequence ID" value="GAA48423.1"/>
    <property type="molecule type" value="Genomic_DNA"/>
</dbReference>
<evidence type="ECO:0000313" key="4">
    <source>
        <dbReference type="Proteomes" id="UP000008909"/>
    </source>
</evidence>
<organism evidence="3 4">
    <name type="scientific">Clonorchis sinensis</name>
    <name type="common">Chinese liver fluke</name>
    <dbReference type="NCBI Taxonomy" id="79923"/>
    <lineage>
        <taxon>Eukaryota</taxon>
        <taxon>Metazoa</taxon>
        <taxon>Spiralia</taxon>
        <taxon>Lophotrochozoa</taxon>
        <taxon>Platyhelminthes</taxon>
        <taxon>Trematoda</taxon>
        <taxon>Digenea</taxon>
        <taxon>Opisthorchiida</taxon>
        <taxon>Opisthorchiata</taxon>
        <taxon>Opisthorchiidae</taxon>
        <taxon>Clonorchis</taxon>
    </lineage>
</organism>
<dbReference type="PANTHER" id="PTHR23428">
    <property type="entry name" value="HISTONE H2B"/>
    <property type="match status" value="1"/>
</dbReference>
<keyword evidence="4" id="KW-1185">Reference proteome</keyword>
<dbReference type="GO" id="GO:0046982">
    <property type="term" value="F:protein heterodimerization activity"/>
    <property type="evidence" value="ECO:0007669"/>
    <property type="project" value="InterPro"/>
</dbReference>
<feature type="compositionally biased region" description="Basic and acidic residues" evidence="2">
    <location>
        <begin position="226"/>
        <end position="236"/>
    </location>
</feature>
<evidence type="ECO:0000256" key="1">
    <source>
        <dbReference type="ARBA" id="ARBA00006846"/>
    </source>
</evidence>
<feature type="compositionally biased region" description="Basic residues" evidence="2">
    <location>
        <begin position="202"/>
        <end position="212"/>
    </location>
</feature>
<reference evidence="3" key="1">
    <citation type="journal article" date="2011" name="Genome Biol.">
        <title>The draft genome of the carcinogenic human liver fluke Clonorchis sinensis.</title>
        <authorList>
            <person name="Wang X."/>
            <person name="Chen W."/>
            <person name="Huang Y."/>
            <person name="Sun J."/>
            <person name="Men J."/>
            <person name="Liu H."/>
            <person name="Luo F."/>
            <person name="Guo L."/>
            <person name="Lv X."/>
            <person name="Deng C."/>
            <person name="Zhou C."/>
            <person name="Fan Y."/>
            <person name="Li X."/>
            <person name="Huang L."/>
            <person name="Hu Y."/>
            <person name="Liang C."/>
            <person name="Hu X."/>
            <person name="Xu J."/>
            <person name="Yu X."/>
        </authorList>
    </citation>
    <scope>NUCLEOTIDE SEQUENCE [LARGE SCALE GENOMIC DNA]</scope>
    <source>
        <strain evidence="3">Henan</strain>
    </source>
</reference>
<name>G7Y637_CLOSI</name>
<dbReference type="SMART" id="SM00427">
    <property type="entry name" value="H2B"/>
    <property type="match status" value="1"/>
</dbReference>
<evidence type="ECO:0000313" key="3">
    <source>
        <dbReference type="EMBL" id="GAA48423.1"/>
    </source>
</evidence>
<dbReference type="GO" id="GO:0003677">
    <property type="term" value="F:DNA binding"/>
    <property type="evidence" value="ECO:0007669"/>
    <property type="project" value="InterPro"/>
</dbReference>
<dbReference type="PRINTS" id="PR00621">
    <property type="entry name" value="HISTONEH2B"/>
</dbReference>
<accession>G7Y637</accession>
<gene>
    <name evidence="3" type="ORF">CLF_101591</name>
</gene>
<dbReference type="Proteomes" id="UP000008909">
    <property type="component" value="Unassembled WGS sequence"/>
</dbReference>
<dbReference type="AlphaFoldDB" id="G7Y637"/>
<sequence>MRDESYATHTYKVILQLYRDNPISSEVMSVMNLFVNDMLERDAAECSCLACYNKCLIIINREIQTAVRLLFPGDSSRMSTSGTIVKKTGAQDVETIAAAEETLAMPFASRPGSWRKTDINKHELSRYKSVDRKSITTNGPCHQLPEFRDPSLILPGLSGVCLTVSSTRFRADDKVLRESTSGELQLGHVEQRSLNIKYHQNNSHRPRKRSFRTHFSGISGGFVSDGKSKPESREQLGRCSIPNGNNRQSASYKAPENLKLTTSRCYGISNDHFPWSVNVVENKSVDTTAYGEIGRAQYHMSDTLLECVRFGKSGQGEGRPQMEMVRNSRINVHMAQETETNPTPSLNMAPNDLKASNARATLKIVQQVSGASKTQPGQLLGRCSSRQVLLQNHTEETSQRRSDNDLAGKFESHYQQTQWRCYSDASSKGKVDSSFAFIKRDDTRPQGKKKRVDERNPHCRANIPLADVHYADLDTALCLAQLLTPRTWTNEIIQPTRDSKSRMEIMNTQPPMAFSCDSHIVATPAINDYEDRASNVEQMKRILIEVSVNQCMPSVFCRSVGWFVGRKHVAVNPSYMTFEGEMAEWLERKFIFAGRHLTQENDESVVEVSLFQQQRELKNVIQLRIAKYQVWGSNPSLRNASPQSYPLGHSGGECGFSIDRSSFISLGVKPICAEKLVNTVIVIRTHLTKLQIFAPGEKDDFLNESQISNGTSNGFPVQINTWNTSESTPESDLNVKDEWEYLKGRITVVLDMVYQQVVQGKDEDSGARVVQWTSVGKSAVRLHGFACSLHLTVWSPTAANYGHNPSADGAHPASSEHFK</sequence>
<feature type="region of interest" description="Disordered" evidence="2">
    <location>
        <begin position="200"/>
        <end position="250"/>
    </location>
</feature>
<protein>
    <submittedName>
        <fullName evidence="3">Histone H2B</fullName>
    </submittedName>
</protein>
<dbReference type="Gene3D" id="1.10.20.10">
    <property type="entry name" value="Histone, subunit A"/>
    <property type="match status" value="1"/>
</dbReference>
<evidence type="ECO:0000256" key="2">
    <source>
        <dbReference type="SAM" id="MobiDB-lite"/>
    </source>
</evidence>
<dbReference type="GO" id="GO:0000786">
    <property type="term" value="C:nucleosome"/>
    <property type="evidence" value="ECO:0007669"/>
    <property type="project" value="InterPro"/>
</dbReference>
<comment type="similarity">
    <text evidence="1">Belongs to the histone H2B family.</text>
</comment>
<dbReference type="InterPro" id="IPR000558">
    <property type="entry name" value="Histone_H2B"/>
</dbReference>
<dbReference type="InterPro" id="IPR009072">
    <property type="entry name" value="Histone-fold"/>
</dbReference>
<dbReference type="GO" id="GO:0030527">
    <property type="term" value="F:structural constituent of chromatin"/>
    <property type="evidence" value="ECO:0007669"/>
    <property type="project" value="InterPro"/>
</dbReference>
<reference key="2">
    <citation type="submission" date="2011-10" db="EMBL/GenBank/DDBJ databases">
        <title>The genome and transcriptome sequence of Clonorchis sinensis provide insights into the carcinogenic liver fluke.</title>
        <authorList>
            <person name="Wang X."/>
            <person name="Huang Y."/>
            <person name="Chen W."/>
            <person name="Liu H."/>
            <person name="Guo L."/>
            <person name="Chen Y."/>
            <person name="Luo F."/>
            <person name="Zhou W."/>
            <person name="Sun J."/>
            <person name="Mao Q."/>
            <person name="Liang P."/>
            <person name="Zhou C."/>
            <person name="Tian Y."/>
            <person name="Men J."/>
            <person name="Lv X."/>
            <person name="Huang L."/>
            <person name="Zhou J."/>
            <person name="Hu Y."/>
            <person name="Li R."/>
            <person name="Zhang F."/>
            <person name="Lei H."/>
            <person name="Li X."/>
            <person name="Hu X."/>
            <person name="Liang C."/>
            <person name="Xu J."/>
            <person name="Wu Z."/>
            <person name="Yu X."/>
        </authorList>
    </citation>
    <scope>NUCLEOTIDE SEQUENCE</scope>
    <source>
        <strain>Henan</strain>
    </source>
</reference>
<dbReference type="SUPFAM" id="SSF47113">
    <property type="entry name" value="Histone-fold"/>
    <property type="match status" value="1"/>
</dbReference>
<proteinExistence type="inferred from homology"/>